<dbReference type="EC" id="2.7.13.3" evidence="2"/>
<dbReference type="Pfam" id="PF02518">
    <property type="entry name" value="HATPase_c"/>
    <property type="match status" value="1"/>
</dbReference>
<evidence type="ECO:0000256" key="4">
    <source>
        <dbReference type="ARBA" id="ARBA00022679"/>
    </source>
</evidence>
<dbReference type="InterPro" id="IPR050736">
    <property type="entry name" value="Sensor_HK_Regulatory"/>
</dbReference>
<dbReference type="Gene3D" id="3.30.565.10">
    <property type="entry name" value="Histidine kinase-like ATPase, C-terminal domain"/>
    <property type="match status" value="1"/>
</dbReference>
<dbReference type="RefSeq" id="WP_222823589.1">
    <property type="nucleotide sequence ID" value="NZ_JAHWXP010000001.1"/>
</dbReference>
<evidence type="ECO:0000256" key="2">
    <source>
        <dbReference type="ARBA" id="ARBA00012438"/>
    </source>
</evidence>
<feature type="domain" description="Histidine kinase" evidence="7">
    <location>
        <begin position="243"/>
        <end position="459"/>
    </location>
</feature>
<dbReference type="CDD" id="cd00075">
    <property type="entry name" value="HATPase"/>
    <property type="match status" value="1"/>
</dbReference>
<dbReference type="InterPro" id="IPR036890">
    <property type="entry name" value="HATPase_C_sf"/>
</dbReference>
<keyword evidence="9" id="KW-1185">Reference proteome</keyword>
<dbReference type="PROSITE" id="PS50109">
    <property type="entry name" value="HIS_KIN"/>
    <property type="match status" value="1"/>
</dbReference>
<comment type="catalytic activity">
    <reaction evidence="1">
        <text>ATP + protein L-histidine = ADP + protein N-phospho-L-histidine.</text>
        <dbReference type="EC" id="2.7.13.3"/>
    </reaction>
</comment>
<dbReference type="PANTHER" id="PTHR43711:SF31">
    <property type="entry name" value="HISTIDINE KINASE"/>
    <property type="match status" value="1"/>
</dbReference>
<organism evidence="8 9">
    <name type="scientific">Alteriqipengyuania abyssalis</name>
    <dbReference type="NCBI Taxonomy" id="2860200"/>
    <lineage>
        <taxon>Bacteria</taxon>
        <taxon>Pseudomonadati</taxon>
        <taxon>Pseudomonadota</taxon>
        <taxon>Alphaproteobacteria</taxon>
        <taxon>Sphingomonadales</taxon>
        <taxon>Erythrobacteraceae</taxon>
        <taxon>Alteriqipengyuania</taxon>
    </lineage>
</organism>
<evidence type="ECO:0000256" key="5">
    <source>
        <dbReference type="ARBA" id="ARBA00022777"/>
    </source>
</evidence>
<proteinExistence type="predicted"/>
<evidence type="ECO:0000259" key="7">
    <source>
        <dbReference type="PROSITE" id="PS50109"/>
    </source>
</evidence>
<accession>A0ABS7P9U3</accession>
<dbReference type="SMART" id="SM00387">
    <property type="entry name" value="HATPase_c"/>
    <property type="match status" value="1"/>
</dbReference>
<dbReference type="Pfam" id="PF00512">
    <property type="entry name" value="HisKA"/>
    <property type="match status" value="1"/>
</dbReference>
<evidence type="ECO:0000313" key="8">
    <source>
        <dbReference type="EMBL" id="MBY8335839.1"/>
    </source>
</evidence>
<dbReference type="InterPro" id="IPR003661">
    <property type="entry name" value="HisK_dim/P_dom"/>
</dbReference>
<evidence type="ECO:0000256" key="6">
    <source>
        <dbReference type="ARBA" id="ARBA00023012"/>
    </source>
</evidence>
<dbReference type="Gene3D" id="1.10.287.130">
    <property type="match status" value="1"/>
</dbReference>
<gene>
    <name evidence="8" type="ORF">KYN89_02135</name>
</gene>
<dbReference type="PANTHER" id="PTHR43711">
    <property type="entry name" value="TWO-COMPONENT HISTIDINE KINASE"/>
    <property type="match status" value="1"/>
</dbReference>
<evidence type="ECO:0000313" key="9">
    <source>
        <dbReference type="Proteomes" id="UP000759298"/>
    </source>
</evidence>
<comment type="caution">
    <text evidence="8">The sequence shown here is derived from an EMBL/GenBank/DDBJ whole genome shotgun (WGS) entry which is preliminary data.</text>
</comment>
<dbReference type="PRINTS" id="PR00344">
    <property type="entry name" value="BCTRLSENSOR"/>
</dbReference>
<dbReference type="SUPFAM" id="SSF47384">
    <property type="entry name" value="Homodimeric domain of signal transducing histidine kinase"/>
    <property type="match status" value="1"/>
</dbReference>
<keyword evidence="6" id="KW-0902">Two-component regulatory system</keyword>
<reference evidence="8 9" key="1">
    <citation type="submission" date="2021-07" db="EMBL/GenBank/DDBJ databases">
        <title>Alteriqipengyuania abyssalis NZ-12B nov, sp.nov isolated from deep sea sponge in pacific ocean.</title>
        <authorList>
            <person name="Tareen S."/>
            <person name="Wink J."/>
        </authorList>
    </citation>
    <scope>NUCLEOTIDE SEQUENCE [LARGE SCALE GENOMIC DNA]</scope>
    <source>
        <strain evidence="8 9">NZ-12B</strain>
    </source>
</reference>
<keyword evidence="5 8" id="KW-0418">Kinase</keyword>
<protein>
    <recommendedName>
        <fullName evidence="2">histidine kinase</fullName>
        <ecNumber evidence="2">2.7.13.3</ecNumber>
    </recommendedName>
</protein>
<evidence type="ECO:0000256" key="1">
    <source>
        <dbReference type="ARBA" id="ARBA00000085"/>
    </source>
</evidence>
<name>A0ABS7P9U3_9SPHN</name>
<dbReference type="Proteomes" id="UP000759298">
    <property type="component" value="Unassembled WGS sequence"/>
</dbReference>
<evidence type="ECO:0000256" key="3">
    <source>
        <dbReference type="ARBA" id="ARBA00022553"/>
    </source>
</evidence>
<dbReference type="InterPro" id="IPR003594">
    <property type="entry name" value="HATPase_dom"/>
</dbReference>
<dbReference type="InterPro" id="IPR036097">
    <property type="entry name" value="HisK_dim/P_sf"/>
</dbReference>
<dbReference type="GO" id="GO:0016301">
    <property type="term" value="F:kinase activity"/>
    <property type="evidence" value="ECO:0007669"/>
    <property type="project" value="UniProtKB-KW"/>
</dbReference>
<dbReference type="CDD" id="cd00082">
    <property type="entry name" value="HisKA"/>
    <property type="match status" value="1"/>
</dbReference>
<keyword evidence="4" id="KW-0808">Transferase</keyword>
<dbReference type="InterPro" id="IPR005467">
    <property type="entry name" value="His_kinase_dom"/>
</dbReference>
<sequence>MDESTTTYIARARTDATDRLIAADEPLASLQRRAGGEIPGTIAIPELREQVRKARRTNLRLGRTIHAFDGTDRIKSWMEIVPVEGDDQSESGCSIGIVTWQASPPPVERDDEAAARRDAIDDALAELHARLDPAQKVLTVHTDAEDLQPLLRRMSENLGQPWTDFVNIAGSQHAQPLHWRLLDQSRVSIDGSPRQWTARLIPLGEPTPGSQGFELYLIANRAWVTRAQRRDRRTEDGASIGRDLTPILRQPIARIVANAETIRARLAGPLGDEYSEYARDIVNAGQHLLSLVDDLTDLEVVEADGFRAAPDPIDLADVARRAAGILAVRAQEKRIKISAPPADASQPATAEFRRVLQVLLNLIGNAIRYSPEGSTITVTLGSDEKRARVSVIDQGPGLDQQAQRIVFDKFERLGRSGGGGSGLGLYISKRLAQAMGGDLTITSTPGEGATFTLSVPGRSE</sequence>
<keyword evidence="3" id="KW-0597">Phosphoprotein</keyword>
<dbReference type="EMBL" id="JAHWXP010000001">
    <property type="protein sequence ID" value="MBY8335839.1"/>
    <property type="molecule type" value="Genomic_DNA"/>
</dbReference>
<dbReference type="InterPro" id="IPR004358">
    <property type="entry name" value="Sig_transdc_His_kin-like_C"/>
</dbReference>
<dbReference type="SUPFAM" id="SSF55874">
    <property type="entry name" value="ATPase domain of HSP90 chaperone/DNA topoisomerase II/histidine kinase"/>
    <property type="match status" value="1"/>
</dbReference>